<comment type="caution">
    <text evidence="3">The sequence shown here is derived from an EMBL/GenBank/DDBJ whole genome shotgun (WGS) entry which is preliminary data.</text>
</comment>
<feature type="chain" id="PRO_5045310927" evidence="1">
    <location>
        <begin position="50"/>
        <end position="346"/>
    </location>
</feature>
<dbReference type="Gene3D" id="3.40.50.1820">
    <property type="entry name" value="alpha/beta hydrolase"/>
    <property type="match status" value="1"/>
</dbReference>
<accession>A0ABM9JFX5</accession>
<dbReference type="Proteomes" id="UP001189813">
    <property type="component" value="Unassembled WGS sequence"/>
</dbReference>
<evidence type="ECO:0000256" key="1">
    <source>
        <dbReference type="SAM" id="SignalP"/>
    </source>
</evidence>
<evidence type="ECO:0000259" key="2">
    <source>
        <dbReference type="Pfam" id="PF00561"/>
    </source>
</evidence>
<proteinExistence type="predicted"/>
<dbReference type="Pfam" id="PF00561">
    <property type="entry name" value="Abhydrolase_1"/>
    <property type="match status" value="1"/>
</dbReference>
<dbReference type="EC" id="3.5.1.-" evidence="3"/>
<dbReference type="EMBL" id="CATZBU010000004">
    <property type="protein sequence ID" value="CAJ0792759.1"/>
    <property type="molecule type" value="Genomic_DNA"/>
</dbReference>
<dbReference type="PANTHER" id="PTHR43433">
    <property type="entry name" value="HYDROLASE, ALPHA/BETA FOLD FAMILY PROTEIN"/>
    <property type="match status" value="1"/>
</dbReference>
<evidence type="ECO:0000313" key="3">
    <source>
        <dbReference type="EMBL" id="CAJ0792759.1"/>
    </source>
</evidence>
<keyword evidence="3" id="KW-0378">Hydrolase</keyword>
<dbReference type="InterPro" id="IPR050471">
    <property type="entry name" value="AB_hydrolase"/>
</dbReference>
<feature type="domain" description="AB hydrolase-1" evidence="2">
    <location>
        <begin position="100"/>
        <end position="329"/>
    </location>
</feature>
<dbReference type="InterPro" id="IPR000073">
    <property type="entry name" value="AB_hydrolase_1"/>
</dbReference>
<feature type="signal peptide" evidence="1">
    <location>
        <begin position="1"/>
        <end position="49"/>
    </location>
</feature>
<dbReference type="PANTHER" id="PTHR43433:SF5">
    <property type="entry name" value="AB HYDROLASE-1 DOMAIN-CONTAINING PROTEIN"/>
    <property type="match status" value="1"/>
</dbReference>
<dbReference type="PRINTS" id="PR00111">
    <property type="entry name" value="ABHYDROLASE"/>
</dbReference>
<sequence>MFVTPPFHFANQPVPRTQLLEINAMRHLLKTSLVGLALAATFISSTAAAADTPADGAQMSPPPAMQAQEVNWKTVPTQTITAGGVDFAYRELGKQHGGTPVVFLTHLAAVLDNWDPRVVDGFAAVHHVVTFDNRGVGASSGTPSKSIEEMADDAITFIKAMGFKQVDLFGFSMGGMIAQEIVLKEPQLVRKMILAGTGPAGGEGISTVSGVTFYDMARGLFTGQDPKQFLFFTRTPNGIEAGKAFLGRLKERTENRDKEISVTAFLAQLEALRVWGLKAPADLSVVKIPVFVANGDSDRMVPSKNSQDLAQRLPNSSLVIYPDAGHGGVFQYYTEFVPKALEFLAR</sequence>
<name>A0ABM9JFX5_9RALS</name>
<evidence type="ECO:0000313" key="4">
    <source>
        <dbReference type="Proteomes" id="UP001189813"/>
    </source>
</evidence>
<keyword evidence="1" id="KW-0732">Signal</keyword>
<protein>
    <submittedName>
        <fullName evidence="3">Aminoacrylate hydrolase RutD</fullName>
        <ecNumber evidence="3">3.5.1.-</ecNumber>
    </submittedName>
</protein>
<organism evidence="3 4">
    <name type="scientific">Ralstonia psammae</name>
    <dbReference type="NCBI Taxonomy" id="3058598"/>
    <lineage>
        <taxon>Bacteria</taxon>
        <taxon>Pseudomonadati</taxon>
        <taxon>Pseudomonadota</taxon>
        <taxon>Betaproteobacteria</taxon>
        <taxon>Burkholderiales</taxon>
        <taxon>Burkholderiaceae</taxon>
        <taxon>Ralstonia</taxon>
    </lineage>
</organism>
<reference evidence="3 4" key="1">
    <citation type="submission" date="2023-07" db="EMBL/GenBank/DDBJ databases">
        <authorList>
            <person name="Peeters C."/>
        </authorList>
    </citation>
    <scope>NUCLEOTIDE SEQUENCE [LARGE SCALE GENOMIC DNA]</scope>
    <source>
        <strain evidence="3 4">LMG 19083</strain>
    </source>
</reference>
<gene>
    <name evidence="3" type="primary">rutD_3</name>
    <name evidence="3" type="ORF">LMG19083_02339</name>
</gene>
<dbReference type="GO" id="GO:0016787">
    <property type="term" value="F:hydrolase activity"/>
    <property type="evidence" value="ECO:0007669"/>
    <property type="project" value="UniProtKB-KW"/>
</dbReference>
<dbReference type="SUPFAM" id="SSF53474">
    <property type="entry name" value="alpha/beta-Hydrolases"/>
    <property type="match status" value="1"/>
</dbReference>
<keyword evidence="4" id="KW-1185">Reference proteome</keyword>
<dbReference type="InterPro" id="IPR029058">
    <property type="entry name" value="AB_hydrolase_fold"/>
</dbReference>